<dbReference type="Proteomes" id="UP000761534">
    <property type="component" value="Unassembled WGS sequence"/>
</dbReference>
<dbReference type="VEuPathDB" id="FungiDB:TRICI_005360"/>
<evidence type="ECO:0000313" key="1">
    <source>
        <dbReference type="EMBL" id="KAA8905032.1"/>
    </source>
</evidence>
<sequence length="129" mass="14435">MTCLHTKNCLIDSMARSRSLTSKALTDSSNIIIGASLIYARASAILFKKRTSSIKASLCGLKKQYEKAVIDEEHARERLQAEKATFIGVDDDLVEAENILIPKTMFITKGIQQLTHEIDKVTKESESYR</sequence>
<proteinExistence type="predicted"/>
<dbReference type="AlphaFoldDB" id="A0A642UTJ4"/>
<accession>A0A642UTJ4</accession>
<organism evidence="1 2">
    <name type="scientific">Trichomonascus ciferrii</name>
    <dbReference type="NCBI Taxonomy" id="44093"/>
    <lineage>
        <taxon>Eukaryota</taxon>
        <taxon>Fungi</taxon>
        <taxon>Dikarya</taxon>
        <taxon>Ascomycota</taxon>
        <taxon>Saccharomycotina</taxon>
        <taxon>Dipodascomycetes</taxon>
        <taxon>Dipodascales</taxon>
        <taxon>Trichomonascaceae</taxon>
        <taxon>Trichomonascus</taxon>
        <taxon>Trichomonascus ciferrii complex</taxon>
    </lineage>
</organism>
<protein>
    <submittedName>
        <fullName evidence="1">Uncharacterized protein</fullName>
    </submittedName>
</protein>
<comment type="caution">
    <text evidence="1">The sequence shown here is derived from an EMBL/GenBank/DDBJ whole genome shotgun (WGS) entry which is preliminary data.</text>
</comment>
<dbReference type="EMBL" id="SWFS01000420">
    <property type="protein sequence ID" value="KAA8905032.1"/>
    <property type="molecule type" value="Genomic_DNA"/>
</dbReference>
<name>A0A642UTJ4_9ASCO</name>
<reference evidence="1" key="1">
    <citation type="journal article" date="2019" name="G3 (Bethesda)">
        <title>Genome Assemblies of Two Rare Opportunistic Yeast Pathogens: Diutina rugosa (syn. Candida rugosa) and Trichomonascus ciferrii (syn. Candida ciferrii).</title>
        <authorList>
            <person name="Mixao V."/>
            <person name="Saus E."/>
            <person name="Hansen A.P."/>
            <person name="Lass-Florl C."/>
            <person name="Gabaldon T."/>
        </authorList>
    </citation>
    <scope>NUCLEOTIDE SEQUENCE</scope>
    <source>
        <strain evidence="1">CBS 4856</strain>
    </source>
</reference>
<evidence type="ECO:0000313" key="2">
    <source>
        <dbReference type="Proteomes" id="UP000761534"/>
    </source>
</evidence>
<gene>
    <name evidence="1" type="ORF">TRICI_005360</name>
</gene>
<keyword evidence="2" id="KW-1185">Reference proteome</keyword>